<comment type="similarity">
    <text evidence="3 11">Belongs to the TGF-beta family.</text>
</comment>
<evidence type="ECO:0000256" key="8">
    <source>
        <dbReference type="ARBA" id="ARBA00023157"/>
    </source>
</evidence>
<evidence type="ECO:0000256" key="3">
    <source>
        <dbReference type="ARBA" id="ARBA00006656"/>
    </source>
</evidence>
<comment type="subunit">
    <text evidence="10">Homodimeric or heterodimeric through association with alpha and beta subunits, linked by one or more disulfide bonds. Inhibins are heterodimers of one alpha and one beta subunit. Activins are homo- or heterodimers of beta subunits only.</text>
</comment>
<comment type="caution">
    <text evidence="14">The sequence shown here is derived from an EMBL/GenBank/DDBJ whole genome shotgun (WGS) entry which is preliminary data.</text>
</comment>
<dbReference type="EMBL" id="JAINUG010000074">
    <property type="protein sequence ID" value="KAJ8400782.1"/>
    <property type="molecule type" value="Genomic_DNA"/>
</dbReference>
<dbReference type="Proteomes" id="UP001221898">
    <property type="component" value="Unassembled WGS sequence"/>
</dbReference>
<reference evidence="14" key="1">
    <citation type="journal article" date="2023" name="Science">
        <title>Genome structures resolve the early diversification of teleost fishes.</title>
        <authorList>
            <person name="Parey E."/>
            <person name="Louis A."/>
            <person name="Montfort J."/>
            <person name="Bouchez O."/>
            <person name="Roques C."/>
            <person name="Iampietro C."/>
            <person name="Lluch J."/>
            <person name="Castinel A."/>
            <person name="Donnadieu C."/>
            <person name="Desvignes T."/>
            <person name="Floi Bucao C."/>
            <person name="Jouanno E."/>
            <person name="Wen M."/>
            <person name="Mejri S."/>
            <person name="Dirks R."/>
            <person name="Jansen H."/>
            <person name="Henkel C."/>
            <person name="Chen W.J."/>
            <person name="Zahm M."/>
            <person name="Cabau C."/>
            <person name="Klopp C."/>
            <person name="Thompson A.W."/>
            <person name="Robinson-Rechavi M."/>
            <person name="Braasch I."/>
            <person name="Lecointre G."/>
            <person name="Bobe J."/>
            <person name="Postlethwait J.H."/>
            <person name="Berthelot C."/>
            <person name="Roest Crollius H."/>
            <person name="Guiguen Y."/>
        </authorList>
    </citation>
    <scope>NUCLEOTIDE SEQUENCE</scope>
    <source>
        <strain evidence="14">NC1722</strain>
    </source>
</reference>
<dbReference type="PANTHER" id="PTHR11848:SF6">
    <property type="entry name" value="INHIBIN BETA E CHAIN"/>
    <property type="match status" value="1"/>
</dbReference>
<keyword evidence="7 11" id="KW-0339">Growth factor</keyword>
<dbReference type="SUPFAM" id="SSF57501">
    <property type="entry name" value="Cystine-knot cytokines"/>
    <property type="match status" value="1"/>
</dbReference>
<evidence type="ECO:0000256" key="2">
    <source>
        <dbReference type="ARBA" id="ARBA00004613"/>
    </source>
</evidence>
<dbReference type="GO" id="GO:0005615">
    <property type="term" value="C:extracellular space"/>
    <property type="evidence" value="ECO:0007669"/>
    <property type="project" value="TreeGrafter"/>
</dbReference>
<gene>
    <name evidence="14" type="ORF">AAFF_G00391360</name>
</gene>
<protein>
    <recommendedName>
        <fullName evidence="13">TGF-beta family profile domain-containing protein</fullName>
    </recommendedName>
</protein>
<dbReference type="InterPro" id="IPR029034">
    <property type="entry name" value="Cystine-knot_cytokine"/>
</dbReference>
<feature type="domain" description="TGF-beta family profile" evidence="13">
    <location>
        <begin position="289"/>
        <end position="406"/>
    </location>
</feature>
<dbReference type="AlphaFoldDB" id="A0AAD7WL12"/>
<proteinExistence type="inferred from homology"/>
<dbReference type="InterPro" id="IPR015615">
    <property type="entry name" value="TGF-beta-rel"/>
</dbReference>
<sequence>MGVSFPSSVIPVFTATNDHPHHWKSQGFRQMMDKGSEEKLLIEIAKEQILSKLHLKERPNITQTVPRAALVTALRKLHAGRVKQDGTLEPEKNLLNSRAKDQGPDRVQKIIPPPEGQDREQARPRGMAAERLKGWDSQFARGGRVEGSGWDNMDSSGTQPSLAFQFLQEQGQSVQVLQSALWLYVHPAEVPTRDSRATAQIYLSGQEGSNRTLLLQKTLEVQKGSWHTFPVTHTLQAFLDGGQQRLRLEVLCTAGGRDLCDLGGAANTAHQPFLVAQVRLREDMSAHARSKRSLKCGDDVSVCCKKDFYIKFRDIQWQDWIIAPEGYHMNYCMGQCPQHLAGSPGIASSFHATVFSQLKANGIHTAVSSCCVPIQRRPLSMVYFNSQHSIVKTDVPDMIVESWEARMKAVVFSPLTHTLIPTGNLDSPISLPCMSLDCGRKPEYPRKPTLTRENMQTPHRKAPAWIRTETFLLATPVHSKLPVGFPPPSLGRTANYCPQWHSQPEPTLVRLVESNPGRSGQCRML</sequence>
<name>A0AAD7WL12_9TELE</name>
<keyword evidence="6" id="KW-0732">Signal</keyword>
<dbReference type="InterPro" id="IPR001839">
    <property type="entry name" value="TGF-b_C"/>
</dbReference>
<evidence type="ECO:0000256" key="5">
    <source>
        <dbReference type="ARBA" id="ARBA00022702"/>
    </source>
</evidence>
<dbReference type="FunFam" id="2.10.90.10:FF:000005">
    <property type="entry name" value="Inhibin beta A chain"/>
    <property type="match status" value="1"/>
</dbReference>
<evidence type="ECO:0000313" key="15">
    <source>
        <dbReference type="Proteomes" id="UP001221898"/>
    </source>
</evidence>
<dbReference type="PROSITE" id="PS00250">
    <property type="entry name" value="TGF_BETA_1"/>
    <property type="match status" value="1"/>
</dbReference>
<dbReference type="InterPro" id="IPR001318">
    <property type="entry name" value="Inhibin_betaC"/>
</dbReference>
<dbReference type="PROSITE" id="PS51362">
    <property type="entry name" value="TGF_BETA_2"/>
    <property type="match status" value="1"/>
</dbReference>
<dbReference type="Pfam" id="PF00019">
    <property type="entry name" value="TGF_beta"/>
    <property type="match status" value="1"/>
</dbReference>
<evidence type="ECO:0000259" key="13">
    <source>
        <dbReference type="PROSITE" id="PS51362"/>
    </source>
</evidence>
<evidence type="ECO:0000256" key="6">
    <source>
        <dbReference type="ARBA" id="ARBA00022729"/>
    </source>
</evidence>
<comment type="function">
    <text evidence="1">Inhibins and activins inhibit and activate, respectively, the secretion of follitropin by the pituitary gland. Inhibins/activins are involved in regulating a number of diverse functions such as hypothalamic and pituitary hormone secretion, gonadal hormone secretion, germ cell development and maturation, erythroid differentiation, insulin secretion, nerve cell survival, embryonic axial development or bone growth, depending on their subunit composition. Inhibins appear to oppose the functions of activins.</text>
</comment>
<feature type="compositionally biased region" description="Basic and acidic residues" evidence="12">
    <location>
        <begin position="82"/>
        <end position="108"/>
    </location>
</feature>
<evidence type="ECO:0000256" key="12">
    <source>
        <dbReference type="SAM" id="MobiDB-lite"/>
    </source>
</evidence>
<evidence type="ECO:0000256" key="7">
    <source>
        <dbReference type="ARBA" id="ARBA00023030"/>
    </source>
</evidence>
<dbReference type="PANTHER" id="PTHR11848">
    <property type="entry name" value="TGF-BETA FAMILY"/>
    <property type="match status" value="1"/>
</dbReference>
<dbReference type="GO" id="GO:0005125">
    <property type="term" value="F:cytokine activity"/>
    <property type="evidence" value="ECO:0007669"/>
    <property type="project" value="TreeGrafter"/>
</dbReference>
<dbReference type="GO" id="GO:0008083">
    <property type="term" value="F:growth factor activity"/>
    <property type="evidence" value="ECO:0007669"/>
    <property type="project" value="UniProtKB-KW"/>
</dbReference>
<keyword evidence="8" id="KW-1015">Disulfide bond</keyword>
<keyword evidence="9" id="KW-0325">Glycoprotein</keyword>
<keyword evidence="4" id="KW-0964">Secreted</keyword>
<evidence type="ECO:0000256" key="1">
    <source>
        <dbReference type="ARBA" id="ARBA00002588"/>
    </source>
</evidence>
<evidence type="ECO:0000256" key="11">
    <source>
        <dbReference type="RuleBase" id="RU000354"/>
    </source>
</evidence>
<keyword evidence="15" id="KW-1185">Reference proteome</keyword>
<keyword evidence="5" id="KW-0372">Hormone</keyword>
<dbReference type="GO" id="GO:0005179">
    <property type="term" value="F:hormone activity"/>
    <property type="evidence" value="ECO:0007669"/>
    <property type="project" value="UniProtKB-KW"/>
</dbReference>
<accession>A0AAD7WL12</accession>
<dbReference type="InterPro" id="IPR017948">
    <property type="entry name" value="TGFb_CS"/>
</dbReference>
<organism evidence="14 15">
    <name type="scientific">Aldrovandia affinis</name>
    <dbReference type="NCBI Taxonomy" id="143900"/>
    <lineage>
        <taxon>Eukaryota</taxon>
        <taxon>Metazoa</taxon>
        <taxon>Chordata</taxon>
        <taxon>Craniata</taxon>
        <taxon>Vertebrata</taxon>
        <taxon>Euteleostomi</taxon>
        <taxon>Actinopterygii</taxon>
        <taxon>Neopterygii</taxon>
        <taxon>Teleostei</taxon>
        <taxon>Notacanthiformes</taxon>
        <taxon>Halosauridae</taxon>
        <taxon>Aldrovandia</taxon>
    </lineage>
</organism>
<dbReference type="SMART" id="SM00204">
    <property type="entry name" value="TGFB"/>
    <property type="match status" value="1"/>
</dbReference>
<comment type="subcellular location">
    <subcellularLocation>
        <location evidence="2">Secreted</location>
    </subcellularLocation>
</comment>
<evidence type="ECO:0000256" key="10">
    <source>
        <dbReference type="ARBA" id="ARBA00026046"/>
    </source>
</evidence>
<evidence type="ECO:0000313" key="14">
    <source>
        <dbReference type="EMBL" id="KAJ8400782.1"/>
    </source>
</evidence>
<evidence type="ECO:0000256" key="4">
    <source>
        <dbReference type="ARBA" id="ARBA00022525"/>
    </source>
</evidence>
<feature type="region of interest" description="Disordered" evidence="12">
    <location>
        <begin position="82"/>
        <end position="123"/>
    </location>
</feature>
<evidence type="ECO:0000256" key="9">
    <source>
        <dbReference type="ARBA" id="ARBA00023180"/>
    </source>
</evidence>
<dbReference type="PRINTS" id="PR00672">
    <property type="entry name" value="INHIBINBC"/>
</dbReference>
<dbReference type="Gene3D" id="2.10.90.10">
    <property type="entry name" value="Cystine-knot cytokines"/>
    <property type="match status" value="1"/>
</dbReference>
<dbReference type="Gene3D" id="2.60.120.970">
    <property type="match status" value="1"/>
</dbReference>